<accession>A0A6P0CGD3</accession>
<gene>
    <name evidence="1" type="ORF">GV827_22875</name>
</gene>
<keyword evidence="2" id="KW-1185">Reference proteome</keyword>
<organism evidence="1 2">
    <name type="scientific">Sulfitobacter sediminilitoris</name>
    <dbReference type="NCBI Taxonomy" id="2698830"/>
    <lineage>
        <taxon>Bacteria</taxon>
        <taxon>Pseudomonadati</taxon>
        <taxon>Pseudomonadota</taxon>
        <taxon>Alphaproteobacteria</taxon>
        <taxon>Rhodobacterales</taxon>
        <taxon>Roseobacteraceae</taxon>
        <taxon>Sulfitobacter</taxon>
    </lineage>
</organism>
<proteinExistence type="predicted"/>
<reference evidence="1 2" key="1">
    <citation type="submission" date="2020-01" db="EMBL/GenBank/DDBJ databases">
        <title>Sulfitobacter sediminilitoris sp. nov., isolated from a tidal flat.</title>
        <authorList>
            <person name="Park S."/>
            <person name="Yoon J.-H."/>
        </authorList>
    </citation>
    <scope>NUCLEOTIDE SEQUENCE [LARGE SCALE GENOMIC DNA]</scope>
    <source>
        <strain evidence="1 2">JBTF-M27</strain>
    </source>
</reference>
<evidence type="ECO:0000313" key="2">
    <source>
        <dbReference type="Proteomes" id="UP000468591"/>
    </source>
</evidence>
<evidence type="ECO:0000313" key="1">
    <source>
        <dbReference type="EMBL" id="NEK25212.1"/>
    </source>
</evidence>
<sequence>MNTKIQDAISFGIEELVDMQLQSGEFIYRTGSGVPTPDNRYNILRHSGAIYSLADCYAFAKKPLNQKIQQGINWVSKDHLRVFLHEDDWMLAVASDDRMAGSFNSFKLGGSALYLSAISLAAEKGLAKFPEDLVRRIGEFLLYMQKDDGGFHSKIYRRSKKINTKFVSLYYPGEAALALTFLGEQNPKGPWFRAAVNSLMYLARLRKGRRNVELDHWALIATAKILDSKFDISQFERETILNHMEQIVQSIINEADNLSQDGCCTGDGRTCPTATRLEGLTSVYELLLSLQKNPLVDRVRELIEEYTLFLLDAQYSGGYRKGGFSRSSVKWLRDNKVAPDRRSDEVRIDYIQHAICGLRGALEII</sequence>
<dbReference type="RefSeq" id="WP_164356603.1">
    <property type="nucleotide sequence ID" value="NZ_JAABNT010000054.1"/>
</dbReference>
<dbReference type="InterPro" id="IPR008930">
    <property type="entry name" value="Terpenoid_cyclase/PrenylTrfase"/>
</dbReference>
<comment type="caution">
    <text evidence="1">The sequence shown here is derived from an EMBL/GenBank/DDBJ whole genome shotgun (WGS) entry which is preliminary data.</text>
</comment>
<dbReference type="Proteomes" id="UP000468591">
    <property type="component" value="Unassembled WGS sequence"/>
</dbReference>
<protein>
    <submittedName>
        <fullName evidence="1">Uncharacterized protein</fullName>
    </submittedName>
</protein>
<dbReference type="EMBL" id="JAABNT010000054">
    <property type="protein sequence ID" value="NEK25212.1"/>
    <property type="molecule type" value="Genomic_DNA"/>
</dbReference>
<dbReference type="AlphaFoldDB" id="A0A6P0CGD3"/>
<name>A0A6P0CGD3_9RHOB</name>
<dbReference type="SUPFAM" id="SSF48239">
    <property type="entry name" value="Terpenoid cyclases/Protein prenyltransferases"/>
    <property type="match status" value="1"/>
</dbReference>